<dbReference type="AlphaFoldDB" id="A0A318KNY2"/>
<name>A0A318KNY2_9NEIS</name>
<evidence type="ECO:0000259" key="7">
    <source>
        <dbReference type="PROSITE" id="PS50123"/>
    </source>
</evidence>
<evidence type="ECO:0000256" key="5">
    <source>
        <dbReference type="PIRNR" id="PIRNR000410"/>
    </source>
</evidence>
<protein>
    <recommendedName>
        <fullName evidence="5">Chemotaxis protein methyltransferase</fullName>
        <ecNumber evidence="5">2.1.1.80</ecNumber>
    </recommendedName>
</protein>
<dbReference type="InterPro" id="IPR036804">
    <property type="entry name" value="CheR_N_sf"/>
</dbReference>
<dbReference type="CDD" id="cd02440">
    <property type="entry name" value="AdoMet_MTases"/>
    <property type="match status" value="1"/>
</dbReference>
<dbReference type="GO" id="GO:0008983">
    <property type="term" value="F:protein-glutamate O-methyltransferase activity"/>
    <property type="evidence" value="ECO:0007669"/>
    <property type="project" value="UniProtKB-EC"/>
</dbReference>
<dbReference type="Pfam" id="PF01739">
    <property type="entry name" value="CheR"/>
    <property type="match status" value="1"/>
</dbReference>
<dbReference type="InterPro" id="IPR050903">
    <property type="entry name" value="Bact_Chemotaxis_MeTrfase"/>
</dbReference>
<feature type="binding site" evidence="6">
    <location>
        <begin position="197"/>
        <end position="198"/>
    </location>
    <ligand>
        <name>S-adenosyl-L-methionine</name>
        <dbReference type="ChEBI" id="CHEBI:59789"/>
    </ligand>
</feature>
<evidence type="ECO:0000313" key="9">
    <source>
        <dbReference type="Proteomes" id="UP000247555"/>
    </source>
</evidence>
<dbReference type="InterPro" id="IPR022641">
    <property type="entry name" value="CheR_N"/>
</dbReference>
<dbReference type="PIRSF" id="PIRSF000410">
    <property type="entry name" value="CheR"/>
    <property type="match status" value="1"/>
</dbReference>
<proteinExistence type="predicted"/>
<dbReference type="EMBL" id="QJKI01000006">
    <property type="protein sequence ID" value="PXX79449.1"/>
    <property type="molecule type" value="Genomic_DNA"/>
</dbReference>
<keyword evidence="4 5" id="KW-0949">S-adenosyl-L-methionine</keyword>
<evidence type="ECO:0000256" key="4">
    <source>
        <dbReference type="ARBA" id="ARBA00022691"/>
    </source>
</evidence>
<feature type="binding site" evidence="6">
    <location>
        <position position="116"/>
    </location>
    <ligand>
        <name>S-adenosyl-L-methionine</name>
        <dbReference type="ChEBI" id="CHEBI:59789"/>
    </ligand>
</feature>
<feature type="binding site" evidence="6">
    <location>
        <begin position="214"/>
        <end position="215"/>
    </location>
    <ligand>
        <name>S-adenosyl-L-methionine</name>
        <dbReference type="ChEBI" id="CHEBI:59789"/>
    </ligand>
</feature>
<evidence type="ECO:0000256" key="3">
    <source>
        <dbReference type="ARBA" id="ARBA00022679"/>
    </source>
</evidence>
<feature type="binding site" evidence="6">
    <location>
        <position position="78"/>
    </location>
    <ligand>
        <name>S-adenosyl-L-methionine</name>
        <dbReference type="ChEBI" id="CHEBI:59789"/>
    </ligand>
</feature>
<evidence type="ECO:0000313" key="8">
    <source>
        <dbReference type="EMBL" id="PXX79449.1"/>
    </source>
</evidence>
<dbReference type="PROSITE" id="PS50123">
    <property type="entry name" value="CHER"/>
    <property type="match status" value="1"/>
</dbReference>
<comment type="catalytic activity">
    <reaction evidence="1 5">
        <text>L-glutamyl-[protein] + S-adenosyl-L-methionine = [protein]-L-glutamate 5-O-methyl ester + S-adenosyl-L-homocysteine</text>
        <dbReference type="Rhea" id="RHEA:24452"/>
        <dbReference type="Rhea" id="RHEA-COMP:10208"/>
        <dbReference type="Rhea" id="RHEA-COMP:10311"/>
        <dbReference type="ChEBI" id="CHEBI:29973"/>
        <dbReference type="ChEBI" id="CHEBI:57856"/>
        <dbReference type="ChEBI" id="CHEBI:59789"/>
        <dbReference type="ChEBI" id="CHEBI:82795"/>
        <dbReference type="EC" id="2.1.1.80"/>
    </reaction>
</comment>
<dbReference type="EC" id="2.1.1.80" evidence="5"/>
<dbReference type="PRINTS" id="PR00996">
    <property type="entry name" value="CHERMTFRASE"/>
</dbReference>
<dbReference type="Pfam" id="PF03705">
    <property type="entry name" value="CheR_N"/>
    <property type="match status" value="1"/>
</dbReference>
<evidence type="ECO:0000256" key="6">
    <source>
        <dbReference type="PIRSR" id="PIRSR000410-1"/>
    </source>
</evidence>
<feature type="domain" description="CheR-type methyltransferase" evidence="7">
    <location>
        <begin position="1"/>
        <end position="270"/>
    </location>
</feature>
<dbReference type="SUPFAM" id="SSF47757">
    <property type="entry name" value="Chemotaxis receptor methyltransferase CheR, N-terminal domain"/>
    <property type="match status" value="1"/>
</dbReference>
<accession>A0A318KNY2</accession>
<dbReference type="PANTHER" id="PTHR24422">
    <property type="entry name" value="CHEMOTAXIS PROTEIN METHYLTRANSFERASE"/>
    <property type="match status" value="1"/>
</dbReference>
<keyword evidence="9" id="KW-1185">Reference proteome</keyword>
<dbReference type="GO" id="GO:0032259">
    <property type="term" value="P:methylation"/>
    <property type="evidence" value="ECO:0007669"/>
    <property type="project" value="UniProtKB-KW"/>
</dbReference>
<dbReference type="InterPro" id="IPR026024">
    <property type="entry name" value="Chemotaxis_MeTrfase_CheR"/>
</dbReference>
<dbReference type="SUPFAM" id="SSF53335">
    <property type="entry name" value="S-adenosyl-L-methionine-dependent methyltransferases"/>
    <property type="match status" value="1"/>
</dbReference>
<feature type="binding site" evidence="6">
    <location>
        <position position="82"/>
    </location>
    <ligand>
        <name>S-adenosyl-L-methionine</name>
        <dbReference type="ChEBI" id="CHEBI:59789"/>
    </ligand>
</feature>
<dbReference type="InterPro" id="IPR000780">
    <property type="entry name" value="CheR_MeTrfase"/>
</dbReference>
<feature type="binding site" evidence="6">
    <location>
        <position position="139"/>
    </location>
    <ligand>
        <name>S-adenosyl-L-methionine</name>
        <dbReference type="ChEBI" id="CHEBI:59789"/>
    </ligand>
</feature>
<evidence type="ECO:0000256" key="1">
    <source>
        <dbReference type="ARBA" id="ARBA00001541"/>
    </source>
</evidence>
<dbReference type="Gene3D" id="1.10.155.10">
    <property type="entry name" value="Chemotaxis receptor methyltransferase CheR, N-terminal domain"/>
    <property type="match status" value="1"/>
</dbReference>
<dbReference type="OrthoDB" id="9816309at2"/>
<keyword evidence="3 5" id="KW-0808">Transferase</keyword>
<comment type="function">
    <text evidence="5">Methylation of the membrane-bound methyl-accepting chemotaxis proteins (MCP) to form gamma-glutamyl methyl ester residues in MCP.</text>
</comment>
<dbReference type="SMART" id="SM00138">
    <property type="entry name" value="MeTrc"/>
    <property type="match status" value="1"/>
</dbReference>
<organism evidence="8 9">
    <name type="scientific">Rivihabitans pingtungensis</name>
    <dbReference type="NCBI Taxonomy" id="1054498"/>
    <lineage>
        <taxon>Bacteria</taxon>
        <taxon>Pseudomonadati</taxon>
        <taxon>Pseudomonadota</taxon>
        <taxon>Betaproteobacteria</taxon>
        <taxon>Neisseriales</taxon>
        <taxon>Aquaspirillaceae</taxon>
        <taxon>Rivihabitans</taxon>
    </lineage>
</organism>
<dbReference type="PANTHER" id="PTHR24422:SF26">
    <property type="entry name" value="CHEMOTAXIS PROTEIN METHYLTRANSFERASE"/>
    <property type="match status" value="1"/>
</dbReference>
<evidence type="ECO:0000256" key="2">
    <source>
        <dbReference type="ARBA" id="ARBA00022603"/>
    </source>
</evidence>
<dbReference type="Proteomes" id="UP000247555">
    <property type="component" value="Unassembled WGS sequence"/>
</dbReference>
<dbReference type="InterPro" id="IPR029063">
    <property type="entry name" value="SAM-dependent_MTases_sf"/>
</dbReference>
<keyword evidence="2 5" id="KW-0489">Methyltransferase</keyword>
<dbReference type="RefSeq" id="WP_110390364.1">
    <property type="nucleotide sequence ID" value="NZ_JAKLKZ010000009.1"/>
</dbReference>
<reference evidence="8 9" key="1">
    <citation type="submission" date="2018-05" db="EMBL/GenBank/DDBJ databases">
        <title>Genomic Encyclopedia of Type Strains, Phase IV (KMG-IV): sequencing the most valuable type-strain genomes for metagenomic binning, comparative biology and taxonomic classification.</title>
        <authorList>
            <person name="Goeker M."/>
        </authorList>
    </citation>
    <scope>NUCLEOTIDE SEQUENCE [LARGE SCALE GENOMIC DNA]</scope>
    <source>
        <strain evidence="8 9">DSM 29661</strain>
    </source>
</reference>
<dbReference type="Gene3D" id="3.40.50.150">
    <property type="entry name" value="Vaccinia Virus protein VP39"/>
    <property type="match status" value="1"/>
</dbReference>
<sequence>MALETISSADFDRFRRLLYEHSGIHLADNKQPLLIGRLGRRLRELGLDSYADYYQRVTQPGCEVERQRMIDLLTTNETHFFREPQHFVYLREHILPRHPAGTPFRAWSAASSTGEEAYTLAIELAEAFGEAPWEIIGTDISHRVVEQARLGIYPIERAKEIPIPLLKKYCLRGVRSQDGAMRVMSSLTRRAHFLPANLLAPLPDIGRFDVIFLRNVMIYFDMETKRRVVDNVLTRLKPGGTLFIGHAETLQNVTERVQLVKPTIYRLSAHG</sequence>
<comment type="caution">
    <text evidence="8">The sequence shown here is derived from an EMBL/GenBank/DDBJ whole genome shotgun (WGS) entry which is preliminary data.</text>
</comment>
<dbReference type="InterPro" id="IPR022642">
    <property type="entry name" value="CheR_C"/>
</dbReference>
<feature type="binding site" evidence="6">
    <location>
        <position position="76"/>
    </location>
    <ligand>
        <name>S-adenosyl-L-methionine</name>
        <dbReference type="ChEBI" id="CHEBI:59789"/>
    </ligand>
</feature>
<gene>
    <name evidence="8" type="ORF">DFR34_10685</name>
</gene>